<feature type="non-terminal residue" evidence="5">
    <location>
        <position position="417"/>
    </location>
</feature>
<dbReference type="OrthoDB" id="5426351at2759"/>
<organism evidence="5 6">
    <name type="scientific">Galemys pyrenaicus</name>
    <name type="common">Iberian desman</name>
    <name type="synonym">Pyrenean desman</name>
    <dbReference type="NCBI Taxonomy" id="202257"/>
    <lineage>
        <taxon>Eukaryota</taxon>
        <taxon>Metazoa</taxon>
        <taxon>Chordata</taxon>
        <taxon>Craniata</taxon>
        <taxon>Vertebrata</taxon>
        <taxon>Euteleostomi</taxon>
        <taxon>Mammalia</taxon>
        <taxon>Eutheria</taxon>
        <taxon>Laurasiatheria</taxon>
        <taxon>Eulipotyphla</taxon>
        <taxon>Talpidae</taxon>
        <taxon>Galemys</taxon>
    </lineage>
</organism>
<reference evidence="5" key="1">
    <citation type="journal article" date="2021" name="Evol. Appl.">
        <title>The genome of the Pyrenean desman and the effects of bottlenecks and inbreeding on the genomic landscape of an endangered species.</title>
        <authorList>
            <person name="Escoda L."/>
            <person name="Castresana J."/>
        </authorList>
    </citation>
    <scope>NUCLEOTIDE SEQUENCE</scope>
    <source>
        <strain evidence="5">IBE-C5619</strain>
    </source>
</reference>
<dbReference type="PRINTS" id="PR00775">
    <property type="entry name" value="HEATSHOCK90"/>
</dbReference>
<comment type="caution">
    <text evidence="5">The sequence shown here is derived from an EMBL/GenBank/DDBJ whole genome shotgun (WGS) entry which is preliminary data.</text>
</comment>
<dbReference type="SUPFAM" id="SSF54211">
    <property type="entry name" value="Ribosomal protein S5 domain 2-like"/>
    <property type="match status" value="1"/>
</dbReference>
<dbReference type="InterPro" id="IPR020575">
    <property type="entry name" value="Hsp90_N"/>
</dbReference>
<dbReference type="GO" id="GO:0051082">
    <property type="term" value="F:unfolded protein binding"/>
    <property type="evidence" value="ECO:0007669"/>
    <property type="project" value="InterPro"/>
</dbReference>
<evidence type="ECO:0000256" key="4">
    <source>
        <dbReference type="ARBA" id="ARBA00023186"/>
    </source>
</evidence>
<dbReference type="InterPro" id="IPR036890">
    <property type="entry name" value="HATPase_C_sf"/>
</dbReference>
<dbReference type="Proteomes" id="UP000700334">
    <property type="component" value="Unassembled WGS sequence"/>
</dbReference>
<sequence length="417" mass="47571">SEICQSLPTAQSGKPKLTACHRGLRDGTSTQLFPLLPASFSADFPGFTCLQTAVVVAGGEDSGVFRNSDNKSQHPSLKMPEELHPGEKEEETFAFQAECAQFINASDTLDKIHYERLLGPPKLDSGKDMKIAIISNPQECTLTLVDMSIGTTKADLRNNLGSIAKSTTKAFVEALQAEAFSLPAWLQRKREKEISDDEVGEEKGGKTRKIKMKKSTKLKAWLRKIKNNIKFYVCCVFIMDGCDELIPKFHPYLNFIRGVVDSEDLPLNISQEVLQESKVFKVIDKNIVKKYIELFSELQKTRTTSNSKTLKLGIHENLLSGDAFLRFCSYFPGWRGHDFSFRVCLLHAGKAEVHVSYHWREQRSGQCAFVERGWKWDLKMLYVMWPIAEYCTQQIRAWSQLPRRTSWSCLRTKRRRR</sequence>
<name>A0A8J6AC66_GALPY</name>
<evidence type="ECO:0000256" key="2">
    <source>
        <dbReference type="ARBA" id="ARBA00022741"/>
    </source>
</evidence>
<gene>
    <name evidence="5" type="ORF">J0S82_015852</name>
</gene>
<dbReference type="InterPro" id="IPR001404">
    <property type="entry name" value="Hsp90_fam"/>
</dbReference>
<dbReference type="GO" id="GO:0140662">
    <property type="term" value="F:ATP-dependent protein folding chaperone"/>
    <property type="evidence" value="ECO:0007669"/>
    <property type="project" value="InterPro"/>
</dbReference>
<keyword evidence="6" id="KW-1185">Reference proteome</keyword>
<dbReference type="SUPFAM" id="SSF55874">
    <property type="entry name" value="ATPase domain of HSP90 chaperone/DNA topoisomerase II/histidine kinase"/>
    <property type="match status" value="1"/>
</dbReference>
<keyword evidence="4" id="KW-0143">Chaperone</keyword>
<dbReference type="GO" id="GO:0016887">
    <property type="term" value="F:ATP hydrolysis activity"/>
    <property type="evidence" value="ECO:0007669"/>
    <property type="project" value="InterPro"/>
</dbReference>
<dbReference type="Gene3D" id="3.30.230.80">
    <property type="match status" value="1"/>
</dbReference>
<keyword evidence="2" id="KW-0547">Nucleotide-binding</keyword>
<keyword evidence="3" id="KW-0067">ATP-binding</keyword>
<dbReference type="Gene3D" id="3.30.565.10">
    <property type="entry name" value="Histidine kinase-like ATPase, C-terminal domain"/>
    <property type="match status" value="1"/>
</dbReference>
<comment type="similarity">
    <text evidence="1">Belongs to the heat shock protein 90 family.</text>
</comment>
<dbReference type="AlphaFoldDB" id="A0A8J6AC66"/>
<keyword evidence="5" id="KW-0346">Stress response</keyword>
<evidence type="ECO:0000256" key="3">
    <source>
        <dbReference type="ARBA" id="ARBA00022840"/>
    </source>
</evidence>
<evidence type="ECO:0000313" key="5">
    <source>
        <dbReference type="EMBL" id="KAG8518894.1"/>
    </source>
</evidence>
<dbReference type="InterPro" id="IPR020568">
    <property type="entry name" value="Ribosomal_Su5_D2-typ_SF"/>
</dbReference>
<accession>A0A8J6AC66</accession>
<dbReference type="PANTHER" id="PTHR11528">
    <property type="entry name" value="HEAT SHOCK PROTEIN 90 FAMILY MEMBER"/>
    <property type="match status" value="1"/>
</dbReference>
<dbReference type="Pfam" id="PF00183">
    <property type="entry name" value="HSP90"/>
    <property type="match status" value="1"/>
</dbReference>
<evidence type="ECO:0000256" key="1">
    <source>
        <dbReference type="ARBA" id="ARBA00008239"/>
    </source>
</evidence>
<dbReference type="GO" id="GO:0005524">
    <property type="term" value="F:ATP binding"/>
    <property type="evidence" value="ECO:0007669"/>
    <property type="project" value="UniProtKB-KW"/>
</dbReference>
<proteinExistence type="inferred from homology"/>
<evidence type="ECO:0000313" key="6">
    <source>
        <dbReference type="Proteomes" id="UP000700334"/>
    </source>
</evidence>
<protein>
    <submittedName>
        <fullName evidence="5">Heat shock protein HSP 90-alpha</fullName>
    </submittedName>
</protein>
<dbReference type="EMBL" id="JAGFMF010011618">
    <property type="protein sequence ID" value="KAG8518894.1"/>
    <property type="molecule type" value="Genomic_DNA"/>
</dbReference>